<dbReference type="EMBL" id="MN931748">
    <property type="protein sequence ID" value="QHW17920.1"/>
    <property type="molecule type" value="Genomic_DNA"/>
</dbReference>
<keyword evidence="4" id="KW-0426">Late protein</keyword>
<evidence type="ECO:0000256" key="6">
    <source>
        <dbReference type="ARBA" id="ARBA00023200"/>
    </source>
</evidence>
<dbReference type="EMBL" id="MN931744">
    <property type="protein sequence ID" value="QHW17219.1"/>
    <property type="molecule type" value="Genomic_DNA"/>
</dbReference>
<evidence type="ECO:0000313" key="13">
    <source>
        <dbReference type="EMBL" id="QHW18099.1"/>
    </source>
</evidence>
<name>A0A3Q9NMF7_9POXV</name>
<dbReference type="EMBL" id="MN931742">
    <property type="protein sequence ID" value="QHW16855.1"/>
    <property type="molecule type" value="Genomic_DNA"/>
</dbReference>
<feature type="coiled-coil region" evidence="7">
    <location>
        <begin position="132"/>
        <end position="159"/>
    </location>
</feature>
<evidence type="ECO:0000313" key="11">
    <source>
        <dbReference type="EMBL" id="QHW17219.1"/>
    </source>
</evidence>
<evidence type="ECO:0000256" key="5">
    <source>
        <dbReference type="ARBA" id="ARBA00023054"/>
    </source>
</evidence>
<evidence type="ECO:0000313" key="8">
    <source>
        <dbReference type="EMBL" id="AZT86259.1"/>
    </source>
</evidence>
<keyword evidence="5 7" id="KW-0175">Coiled coil</keyword>
<dbReference type="Pfam" id="PF05061">
    <property type="entry name" value="Pox_A11"/>
    <property type="match status" value="2"/>
</dbReference>
<dbReference type="Proteomes" id="UP000613226">
    <property type="component" value="Segment"/>
</dbReference>
<dbReference type="EMBL" id="MN931749">
    <property type="protein sequence ID" value="QHW18099.1"/>
    <property type="molecule type" value="Genomic_DNA"/>
</dbReference>
<reference evidence="8" key="1">
    <citation type="submission" date="2018-07" db="EMBL/GenBank/DDBJ databases">
        <title>Illumina sequencing of clinical samples for virus detection in a public health laboratory: a feasibility study.</title>
        <authorList>
            <person name="Huang B."/>
            <person name="Jennison A."/>
            <person name="Whiley D."/>
            <person name="McMahon J."/>
            <person name="Hewitson G."/>
            <person name="Graham R."/>
            <person name="De Jong A."/>
            <person name="Warrilow D."/>
        </authorList>
    </citation>
    <scope>NUCLEOTIDE SEQUENCE [LARGE SCALE GENOMIC DNA]</scope>
    <source>
        <strain evidence="8">Sercmolcont1</strain>
    </source>
</reference>
<organism evidence="8">
    <name type="scientific">Molluscum contagiosum virus</name>
    <dbReference type="NCBI Taxonomy" id="10279"/>
    <lineage>
        <taxon>Viruses</taxon>
        <taxon>Varidnaviria</taxon>
        <taxon>Bamfordvirae</taxon>
        <taxon>Nucleocytoviricota</taxon>
        <taxon>Pokkesviricetes</taxon>
        <taxon>Chitovirales</taxon>
        <taxon>Poxviridae</taxon>
        <taxon>Chordopoxvirinae</taxon>
        <taxon>Molluscipoxvirus</taxon>
        <taxon>Molluscipoxvirus molluscum</taxon>
    </lineage>
</organism>
<dbReference type="InterPro" id="IPR007755">
    <property type="entry name" value="Poxvirus_A11"/>
</dbReference>
<evidence type="ECO:0000313" key="10">
    <source>
        <dbReference type="EMBL" id="QHW17037.1"/>
    </source>
</evidence>
<evidence type="ECO:0000313" key="12">
    <source>
        <dbReference type="EMBL" id="QHW17920.1"/>
    </source>
</evidence>
<proteinExistence type="predicted"/>
<evidence type="ECO:0000256" key="3">
    <source>
        <dbReference type="ARBA" id="ARBA00022553"/>
    </source>
</evidence>
<keyword evidence="3" id="KW-0597">Phosphoprotein</keyword>
<evidence type="ECO:0000256" key="4">
    <source>
        <dbReference type="ARBA" id="ARBA00022921"/>
    </source>
</evidence>
<sequence length="304" mass="33249">MTAIPVTDIANEYAVTTFSEDGYPCNKNYEITSGQMSILRSVHEKLLSHAAETEAFEEDADSGCAPGDACECGAGACECGAGACACGASTPVSPGVPRVDILVSEVETVIERRAHERAGASLPTQTPSLSGVYDREQRMQLLEAEVAALRRRRAEQGSDNLANFTKLLFQKNPARAGTVNKRVVIVNYASMNQVPLALEDLEGVSDEEVDSMYRTIRQYHEVRKKKIVVTNFIIIVINVLEQLLLKLGFDDIKGLSSEVTSELIDVEIGDDCEQIATRLGISNNPALNITLFIVKLFIRRIRIL</sequence>
<reference evidence="9" key="2">
    <citation type="submission" date="2020-01" db="EMBL/GenBank/DDBJ databases">
        <title>Global genomic diversity of Molluscum contagiosum virus.</title>
        <authorList>
            <person name="Zorec T.M."/>
            <person name="Skubic L."/>
            <person name="Hosnjak L."/>
            <person name="Trcko K."/>
            <person name="Poljak M."/>
        </authorList>
    </citation>
    <scope>NUCLEOTIDE SEQUENCE</scope>
    <source>
        <strain evidence="9">MCV1_P02S01A</strain>
        <strain evidence="10">MCV1_P02S01B</strain>
        <strain evidence="11">MCV1_P02S02A</strain>
        <strain evidence="12">MCV1_P05S01A</strain>
        <strain evidence="13">MCV1_P05S02A</strain>
    </source>
</reference>
<dbReference type="Proteomes" id="UP000610093">
    <property type="component" value="Segment"/>
</dbReference>
<dbReference type="Proteomes" id="UP000619037">
    <property type="component" value="Segment"/>
</dbReference>
<evidence type="ECO:0000256" key="7">
    <source>
        <dbReference type="SAM" id="Coils"/>
    </source>
</evidence>
<evidence type="ECO:0000256" key="2">
    <source>
        <dbReference type="ARBA" id="ARBA00004192"/>
    </source>
</evidence>
<accession>A0A3Q9NMF7</accession>
<dbReference type="Proteomes" id="UP000630645">
    <property type="component" value="Segment"/>
</dbReference>
<dbReference type="EMBL" id="MN931743">
    <property type="protein sequence ID" value="QHW17037.1"/>
    <property type="molecule type" value="Genomic_DNA"/>
</dbReference>
<dbReference type="Proteomes" id="UP000317426">
    <property type="component" value="Segment"/>
</dbReference>
<evidence type="ECO:0000256" key="1">
    <source>
        <dbReference type="ARBA" id="ARBA00002871"/>
    </source>
</evidence>
<gene>
    <name evidence="8" type="primary">MC114R</name>
    <name evidence="8" type="ORF">MOCVgp114</name>
</gene>
<dbReference type="EMBL" id="MH646551">
    <property type="protein sequence ID" value="AZT86259.1"/>
    <property type="molecule type" value="Genomic_DNA"/>
</dbReference>
<dbReference type="GO" id="GO:0030430">
    <property type="term" value="C:host cell cytoplasm"/>
    <property type="evidence" value="ECO:0007669"/>
    <property type="project" value="UniProtKB-SubCell"/>
</dbReference>
<comment type="function">
    <text evidence="1">Required for viral crescent formation early during virus morphogenesis.</text>
</comment>
<evidence type="ECO:0000313" key="9">
    <source>
        <dbReference type="EMBL" id="QHW16855.1"/>
    </source>
</evidence>
<protein>
    <submittedName>
        <fullName evidence="8">MC114R</fullName>
    </submittedName>
</protein>
<dbReference type="Proteomes" id="UP000602142">
    <property type="component" value="Segment"/>
</dbReference>
<keyword evidence="6" id="KW-1035">Host cytoplasm</keyword>
<comment type="subcellular location">
    <subcellularLocation>
        <location evidence="2">Host cytoplasm</location>
    </subcellularLocation>
</comment>